<organism evidence="2 3">
    <name type="scientific">Franzmannia pantelleriensis</name>
    <dbReference type="NCBI Taxonomy" id="48727"/>
    <lineage>
        <taxon>Bacteria</taxon>
        <taxon>Pseudomonadati</taxon>
        <taxon>Pseudomonadota</taxon>
        <taxon>Gammaproteobacteria</taxon>
        <taxon>Oceanospirillales</taxon>
        <taxon>Halomonadaceae</taxon>
        <taxon>Franzmannia</taxon>
    </lineage>
</organism>
<dbReference type="AlphaFoldDB" id="A0A1G9RDE2"/>
<feature type="chain" id="PRO_5011478573" evidence="1">
    <location>
        <begin position="39"/>
        <end position="71"/>
    </location>
</feature>
<name>A0A1G9RDE2_9GAMM</name>
<keyword evidence="3" id="KW-1185">Reference proteome</keyword>
<keyword evidence="1" id="KW-0732">Signal</keyword>
<evidence type="ECO:0000313" key="2">
    <source>
        <dbReference type="EMBL" id="SDM20867.1"/>
    </source>
</evidence>
<dbReference type="Proteomes" id="UP000199107">
    <property type="component" value="Unassembled WGS sequence"/>
</dbReference>
<dbReference type="EMBL" id="FNGH01000010">
    <property type="protein sequence ID" value="SDM20867.1"/>
    <property type="molecule type" value="Genomic_DNA"/>
</dbReference>
<evidence type="ECO:0000313" key="3">
    <source>
        <dbReference type="Proteomes" id="UP000199107"/>
    </source>
</evidence>
<accession>A0A1G9RDE2</accession>
<evidence type="ECO:0000256" key="1">
    <source>
        <dbReference type="SAM" id="SignalP"/>
    </source>
</evidence>
<reference evidence="3" key="1">
    <citation type="submission" date="2016-10" db="EMBL/GenBank/DDBJ databases">
        <authorList>
            <person name="Varghese N."/>
            <person name="Submissions S."/>
        </authorList>
    </citation>
    <scope>NUCLEOTIDE SEQUENCE [LARGE SCALE GENOMIC DNA]</scope>
    <source>
        <strain evidence="3">AAP</strain>
    </source>
</reference>
<proteinExistence type="predicted"/>
<protein>
    <submittedName>
        <fullName evidence="2">Iron complex outermembrane recepter protein</fullName>
    </submittedName>
</protein>
<gene>
    <name evidence="2" type="ORF">SAMN05192555_110140</name>
</gene>
<sequence>MSHNPYCPAPAPLSVAIRRAAALSLSGLLATTSLGLQAQDDIETQDTMVVTGTALKVATPLVETPRPVSIV</sequence>
<dbReference type="InterPro" id="IPR010916">
    <property type="entry name" value="TonB_box_CS"/>
</dbReference>
<dbReference type="STRING" id="48727.SAMN05192555_110140"/>
<feature type="signal peptide" evidence="1">
    <location>
        <begin position="1"/>
        <end position="38"/>
    </location>
</feature>
<dbReference type="PROSITE" id="PS00430">
    <property type="entry name" value="TONB_DEPENDENT_REC_1"/>
    <property type="match status" value="1"/>
</dbReference>